<organism evidence="1">
    <name type="scientific">viral metagenome</name>
    <dbReference type="NCBI Taxonomy" id="1070528"/>
    <lineage>
        <taxon>unclassified sequences</taxon>
        <taxon>metagenomes</taxon>
        <taxon>organismal metagenomes</taxon>
    </lineage>
</organism>
<protein>
    <submittedName>
        <fullName evidence="1">Uncharacterized protein</fullName>
    </submittedName>
</protein>
<name>A0A6C0B7S7_9ZZZZ</name>
<sequence length="63" mass="7617">MLFIFYKKRFQFVAASIGRGNKHFDPKTKRFGVKQFYNPVPFIKQFEYETLCFISKHFDTSLQ</sequence>
<reference evidence="1" key="1">
    <citation type="journal article" date="2020" name="Nature">
        <title>Giant virus diversity and host interactions through global metagenomics.</title>
        <authorList>
            <person name="Schulz F."/>
            <person name="Roux S."/>
            <person name="Paez-Espino D."/>
            <person name="Jungbluth S."/>
            <person name="Walsh D.A."/>
            <person name="Denef V.J."/>
            <person name="McMahon K.D."/>
            <person name="Konstantinidis K.T."/>
            <person name="Eloe-Fadrosh E.A."/>
            <person name="Kyrpides N.C."/>
            <person name="Woyke T."/>
        </authorList>
    </citation>
    <scope>NUCLEOTIDE SEQUENCE</scope>
    <source>
        <strain evidence="1">GVMAG-M-3300010157-4</strain>
    </source>
</reference>
<dbReference type="AlphaFoldDB" id="A0A6C0B7S7"/>
<dbReference type="EMBL" id="MN739082">
    <property type="protein sequence ID" value="QHS87548.1"/>
    <property type="molecule type" value="Genomic_DNA"/>
</dbReference>
<evidence type="ECO:0000313" key="1">
    <source>
        <dbReference type="EMBL" id="QHS87548.1"/>
    </source>
</evidence>
<accession>A0A6C0B7S7</accession>
<proteinExistence type="predicted"/>